<dbReference type="EMBL" id="GEEE01019912">
    <property type="protein sequence ID" value="JAP43313.1"/>
    <property type="molecule type" value="Transcribed_RNA"/>
</dbReference>
<dbReference type="InterPro" id="IPR029071">
    <property type="entry name" value="Ubiquitin-like_domsf"/>
</dbReference>
<reference evidence="4" key="1">
    <citation type="submission" date="2016-01" db="EMBL/GenBank/DDBJ databases">
        <title>Reference transcriptome for the parasite Schistocephalus solidus: insights into the molecular evolution of parasitism.</title>
        <authorList>
            <person name="Hebert F.O."/>
            <person name="Grambauer S."/>
            <person name="Barber I."/>
            <person name="Landry C.R."/>
            <person name="Aubin-Horth N."/>
        </authorList>
    </citation>
    <scope>NUCLEOTIDE SEQUENCE</scope>
</reference>
<dbReference type="InterPro" id="IPR036241">
    <property type="entry name" value="NSFL1C_SEP_dom_sf"/>
</dbReference>
<feature type="domain" description="UBX" evidence="2">
    <location>
        <begin position="321"/>
        <end position="398"/>
    </location>
</feature>
<dbReference type="InterPro" id="IPR012989">
    <property type="entry name" value="SEP_domain"/>
</dbReference>
<dbReference type="GO" id="GO:0043161">
    <property type="term" value="P:proteasome-mediated ubiquitin-dependent protein catabolic process"/>
    <property type="evidence" value="ECO:0007669"/>
    <property type="project" value="TreeGrafter"/>
</dbReference>
<dbReference type="SMART" id="SM00166">
    <property type="entry name" value="UBX"/>
    <property type="match status" value="1"/>
</dbReference>
<evidence type="ECO:0000259" key="2">
    <source>
        <dbReference type="PROSITE" id="PS50033"/>
    </source>
</evidence>
<dbReference type="CDD" id="cd14273">
    <property type="entry name" value="UBA_TAP-C_like"/>
    <property type="match status" value="1"/>
</dbReference>
<dbReference type="CDD" id="cd01770">
    <property type="entry name" value="UBX_UBXN2"/>
    <property type="match status" value="1"/>
</dbReference>
<feature type="region of interest" description="Disordered" evidence="1">
    <location>
        <begin position="165"/>
        <end position="186"/>
    </location>
</feature>
<feature type="domain" description="SEP" evidence="3">
    <location>
        <begin position="213"/>
        <end position="277"/>
    </location>
</feature>
<dbReference type="PANTHER" id="PTHR23333:SF20">
    <property type="entry name" value="NSFL1 COFACTOR P47"/>
    <property type="match status" value="1"/>
</dbReference>
<dbReference type="InterPro" id="IPR009060">
    <property type="entry name" value="UBA-like_sf"/>
</dbReference>
<dbReference type="GO" id="GO:0031468">
    <property type="term" value="P:nuclear membrane reassembly"/>
    <property type="evidence" value="ECO:0007669"/>
    <property type="project" value="TreeGrafter"/>
</dbReference>
<evidence type="ECO:0000259" key="3">
    <source>
        <dbReference type="PROSITE" id="PS51399"/>
    </source>
</evidence>
<organism evidence="4">
    <name type="scientific">Schistocephalus solidus</name>
    <name type="common">Tapeworm</name>
    <dbReference type="NCBI Taxonomy" id="70667"/>
    <lineage>
        <taxon>Eukaryota</taxon>
        <taxon>Metazoa</taxon>
        <taxon>Spiralia</taxon>
        <taxon>Lophotrochozoa</taxon>
        <taxon>Platyhelminthes</taxon>
        <taxon>Cestoda</taxon>
        <taxon>Eucestoda</taxon>
        <taxon>Diphyllobothriidea</taxon>
        <taxon>Diphyllobothriidae</taxon>
        <taxon>Schistocephalus</taxon>
    </lineage>
</organism>
<name>A0A0X3NVD2_SCHSO</name>
<dbReference type="SMART" id="SM00553">
    <property type="entry name" value="SEP"/>
    <property type="match status" value="1"/>
</dbReference>
<dbReference type="SUPFAM" id="SSF102848">
    <property type="entry name" value="NSFL1 (p97 ATPase) cofactor p47, SEP domain"/>
    <property type="match status" value="1"/>
</dbReference>
<feature type="region of interest" description="Disordered" evidence="1">
    <location>
        <begin position="44"/>
        <end position="147"/>
    </location>
</feature>
<dbReference type="GO" id="GO:0005829">
    <property type="term" value="C:cytosol"/>
    <property type="evidence" value="ECO:0007669"/>
    <property type="project" value="TreeGrafter"/>
</dbReference>
<sequence length="400" mass="43631">MSQSEESRLVKQLMEVVNTSEDTAKHYLEAYNWNIDEAVQNFINDDSDVDEQRPIPSAVPIDMQSASNSIPQTEPGPPAPRVPPKGSSTKIATLSSISQHPQSPDSEEDNQAFYVGGAETGGGGQQVLGPPRPKKGPSGSAGPHVRNPEDFVRDVFQQAREGGAETLGSARVSDMEPSRNSAFTGAGYRLGETLNEPTVVIQGEQTQTEAGQEKTVIVKMWQNGFSLDDGPLRPYSDPESQEFMECIKRGQIPRELVSSSNTEVHVLLEDHHTESYTPPPTPKVKAFSGTGHMLGNPTPRVVFNKPVPTNEPHPVVPHVDETLPSTQIQVRLPDGSRLLVKLNNDHRVSDLRSAILSERPEFQSQPFGLITAFPRKELSNEGETLADAKLLNASVILTLK</sequence>
<dbReference type="Gene3D" id="3.30.420.210">
    <property type="entry name" value="SEP domain"/>
    <property type="match status" value="1"/>
</dbReference>
<dbReference type="SUPFAM" id="SSF46934">
    <property type="entry name" value="UBA-like"/>
    <property type="match status" value="1"/>
</dbReference>
<dbReference type="Gene3D" id="3.10.20.90">
    <property type="entry name" value="Phosphatidylinositol 3-kinase Catalytic Subunit, Chain A, domain 1"/>
    <property type="match status" value="1"/>
</dbReference>
<dbReference type="GO" id="GO:0007030">
    <property type="term" value="P:Golgi organization"/>
    <property type="evidence" value="ECO:0007669"/>
    <property type="project" value="TreeGrafter"/>
</dbReference>
<dbReference type="PANTHER" id="PTHR23333">
    <property type="entry name" value="UBX DOMAIN CONTAINING PROTEIN"/>
    <property type="match status" value="1"/>
</dbReference>
<protein>
    <submittedName>
        <fullName evidence="4">Uncharacterized protein</fullName>
    </submittedName>
</protein>
<evidence type="ECO:0000256" key="1">
    <source>
        <dbReference type="SAM" id="MobiDB-lite"/>
    </source>
</evidence>
<gene>
    <name evidence="4" type="ORF">TR145199</name>
</gene>
<dbReference type="Pfam" id="PF08059">
    <property type="entry name" value="SEP"/>
    <property type="match status" value="1"/>
</dbReference>
<dbReference type="GO" id="GO:0043130">
    <property type="term" value="F:ubiquitin binding"/>
    <property type="evidence" value="ECO:0007669"/>
    <property type="project" value="TreeGrafter"/>
</dbReference>
<dbReference type="InterPro" id="IPR001012">
    <property type="entry name" value="UBX_dom"/>
</dbReference>
<proteinExistence type="predicted"/>
<feature type="compositionally biased region" description="Polar residues" evidence="1">
    <location>
        <begin position="86"/>
        <end position="104"/>
    </location>
</feature>
<dbReference type="Pfam" id="PF00789">
    <property type="entry name" value="UBX"/>
    <property type="match status" value="1"/>
</dbReference>
<dbReference type="SUPFAM" id="SSF54236">
    <property type="entry name" value="Ubiquitin-like"/>
    <property type="match status" value="1"/>
</dbReference>
<dbReference type="PROSITE" id="PS51399">
    <property type="entry name" value="SEP"/>
    <property type="match status" value="1"/>
</dbReference>
<dbReference type="GO" id="GO:0000045">
    <property type="term" value="P:autophagosome assembly"/>
    <property type="evidence" value="ECO:0007669"/>
    <property type="project" value="TreeGrafter"/>
</dbReference>
<accession>A0A0X3NVD2</accession>
<dbReference type="Gene3D" id="1.10.8.10">
    <property type="entry name" value="DNA helicase RuvA subunit, C-terminal domain"/>
    <property type="match status" value="1"/>
</dbReference>
<evidence type="ECO:0000313" key="4">
    <source>
        <dbReference type="EMBL" id="JAP43313.1"/>
    </source>
</evidence>
<dbReference type="AlphaFoldDB" id="A0A0X3NVD2"/>
<feature type="compositionally biased region" description="Pro residues" evidence="1">
    <location>
        <begin position="74"/>
        <end position="83"/>
    </location>
</feature>
<dbReference type="FunFam" id="3.30.420.210:FF:000002">
    <property type="entry name" value="UBX domain-containing protein 1"/>
    <property type="match status" value="1"/>
</dbReference>
<dbReference type="Pfam" id="PF14555">
    <property type="entry name" value="UBA_4"/>
    <property type="match status" value="1"/>
</dbReference>
<dbReference type="GO" id="GO:0005634">
    <property type="term" value="C:nucleus"/>
    <property type="evidence" value="ECO:0007669"/>
    <property type="project" value="TreeGrafter"/>
</dbReference>
<dbReference type="GO" id="GO:0061025">
    <property type="term" value="P:membrane fusion"/>
    <property type="evidence" value="ECO:0007669"/>
    <property type="project" value="TreeGrafter"/>
</dbReference>
<dbReference type="PROSITE" id="PS50033">
    <property type="entry name" value="UBX"/>
    <property type="match status" value="1"/>
</dbReference>